<dbReference type="OrthoDB" id="270970at2759"/>
<gene>
    <name evidence="3" type="ORF">SELMODRAFT_27199</name>
    <name evidence="2" type="ORF">SELMODRAFT_27204</name>
</gene>
<dbReference type="PROSITE" id="PS50004">
    <property type="entry name" value="C2"/>
    <property type="match status" value="1"/>
</dbReference>
<dbReference type="InterPro" id="IPR035892">
    <property type="entry name" value="C2_domain_sf"/>
</dbReference>
<feature type="non-terminal residue" evidence="3">
    <location>
        <position position="120"/>
    </location>
</feature>
<dbReference type="Gramene" id="EFJ33988">
    <property type="protein sequence ID" value="EFJ33988"/>
    <property type="gene ID" value="SELMODRAFT_27204"/>
</dbReference>
<dbReference type="eggNOG" id="KOG1030">
    <property type="taxonomic scope" value="Eukaryota"/>
</dbReference>
<evidence type="ECO:0000313" key="2">
    <source>
        <dbReference type="EMBL" id="EFJ33988.1"/>
    </source>
</evidence>
<feature type="domain" description="C2" evidence="1">
    <location>
        <begin position="1"/>
        <end position="97"/>
    </location>
</feature>
<accession>D8QST1</accession>
<dbReference type="PANTHER" id="PTHR47052">
    <property type="entry name" value="CONSERVED SERINE PROLINE-RICH PROTEIN (AFU_ORTHOLOGUE AFUA_2G01790)"/>
    <property type="match status" value="1"/>
</dbReference>
<dbReference type="EMBL" id="GL377566">
    <property type="protein sequence ID" value="EFJ37496.1"/>
    <property type="molecule type" value="Genomic_DNA"/>
</dbReference>
<dbReference type="Gramene" id="EFJ37496">
    <property type="protein sequence ID" value="EFJ37496"/>
    <property type="gene ID" value="SELMODRAFT_27199"/>
</dbReference>
<dbReference type="KEGG" id="smo:SELMODRAFT_27199"/>
<feature type="non-terminal residue" evidence="3">
    <location>
        <position position="1"/>
    </location>
</feature>
<dbReference type="Pfam" id="PF00168">
    <property type="entry name" value="C2"/>
    <property type="match status" value="1"/>
</dbReference>
<organism evidence="4">
    <name type="scientific">Selaginella moellendorffii</name>
    <name type="common">Spikemoss</name>
    <dbReference type="NCBI Taxonomy" id="88036"/>
    <lineage>
        <taxon>Eukaryota</taxon>
        <taxon>Viridiplantae</taxon>
        <taxon>Streptophyta</taxon>
        <taxon>Embryophyta</taxon>
        <taxon>Tracheophyta</taxon>
        <taxon>Lycopodiopsida</taxon>
        <taxon>Selaginellales</taxon>
        <taxon>Selaginellaceae</taxon>
        <taxon>Selaginella</taxon>
    </lineage>
</organism>
<keyword evidence="4" id="KW-1185">Reference proteome</keyword>
<proteinExistence type="predicted"/>
<dbReference type="HOGENOM" id="CLU_109145_2_0_1"/>
<dbReference type="PANTHER" id="PTHR47052:SF3">
    <property type="entry name" value="INGRESSION PROTEIN 1"/>
    <property type="match status" value="1"/>
</dbReference>
<dbReference type="CDD" id="cd00030">
    <property type="entry name" value="C2"/>
    <property type="match status" value="1"/>
</dbReference>
<reference evidence="3 4" key="1">
    <citation type="journal article" date="2011" name="Science">
        <title>The Selaginella genome identifies genetic changes associated with the evolution of vascular plants.</title>
        <authorList>
            <person name="Banks J.A."/>
            <person name="Nishiyama T."/>
            <person name="Hasebe M."/>
            <person name="Bowman J.L."/>
            <person name="Gribskov M."/>
            <person name="dePamphilis C."/>
            <person name="Albert V.A."/>
            <person name="Aono N."/>
            <person name="Aoyama T."/>
            <person name="Ambrose B.A."/>
            <person name="Ashton N.W."/>
            <person name="Axtell M.J."/>
            <person name="Barker E."/>
            <person name="Barker M.S."/>
            <person name="Bennetzen J.L."/>
            <person name="Bonawitz N.D."/>
            <person name="Chapple C."/>
            <person name="Cheng C."/>
            <person name="Correa L.G."/>
            <person name="Dacre M."/>
            <person name="DeBarry J."/>
            <person name="Dreyer I."/>
            <person name="Elias M."/>
            <person name="Engstrom E.M."/>
            <person name="Estelle M."/>
            <person name="Feng L."/>
            <person name="Finet C."/>
            <person name="Floyd S.K."/>
            <person name="Frommer W.B."/>
            <person name="Fujita T."/>
            <person name="Gramzow L."/>
            <person name="Gutensohn M."/>
            <person name="Harholt J."/>
            <person name="Hattori M."/>
            <person name="Heyl A."/>
            <person name="Hirai T."/>
            <person name="Hiwatashi Y."/>
            <person name="Ishikawa M."/>
            <person name="Iwata M."/>
            <person name="Karol K.G."/>
            <person name="Koehler B."/>
            <person name="Kolukisaoglu U."/>
            <person name="Kubo M."/>
            <person name="Kurata T."/>
            <person name="Lalonde S."/>
            <person name="Li K."/>
            <person name="Li Y."/>
            <person name="Litt A."/>
            <person name="Lyons E."/>
            <person name="Manning G."/>
            <person name="Maruyama T."/>
            <person name="Michael T.P."/>
            <person name="Mikami K."/>
            <person name="Miyazaki S."/>
            <person name="Morinaga S."/>
            <person name="Murata T."/>
            <person name="Mueller-Roeber B."/>
            <person name="Nelson D.R."/>
            <person name="Obara M."/>
            <person name="Oguri Y."/>
            <person name="Olmstead R.G."/>
            <person name="Onodera N."/>
            <person name="Petersen B.L."/>
            <person name="Pils B."/>
            <person name="Prigge M."/>
            <person name="Rensing S.A."/>
            <person name="Riano-Pachon D.M."/>
            <person name="Roberts A.W."/>
            <person name="Sato Y."/>
            <person name="Scheller H.V."/>
            <person name="Schulz B."/>
            <person name="Schulz C."/>
            <person name="Shakirov E.V."/>
            <person name="Shibagaki N."/>
            <person name="Shinohara N."/>
            <person name="Shippen D.E."/>
            <person name="Soerensen I."/>
            <person name="Sotooka R."/>
            <person name="Sugimoto N."/>
            <person name="Sugita M."/>
            <person name="Sumikawa N."/>
            <person name="Tanurdzic M."/>
            <person name="Theissen G."/>
            <person name="Ulvskov P."/>
            <person name="Wakazuki S."/>
            <person name="Weng J.K."/>
            <person name="Willats W.W."/>
            <person name="Wipf D."/>
            <person name="Wolf P.G."/>
            <person name="Yang L."/>
            <person name="Zimmer A.D."/>
            <person name="Zhu Q."/>
            <person name="Mitros T."/>
            <person name="Hellsten U."/>
            <person name="Loque D."/>
            <person name="Otillar R."/>
            <person name="Salamov A."/>
            <person name="Schmutz J."/>
            <person name="Shapiro H."/>
            <person name="Lindquist E."/>
            <person name="Lucas S."/>
            <person name="Rokhsar D."/>
            <person name="Grigoriev I.V."/>
        </authorList>
    </citation>
    <scope>NUCLEOTIDE SEQUENCE [LARGE SCALE GENOMIC DNA]</scope>
</reference>
<dbReference type="InterPro" id="IPR000008">
    <property type="entry name" value="C2_dom"/>
</dbReference>
<dbReference type="InterPro" id="IPR052981">
    <property type="entry name" value="Ingression_C2_domain"/>
</dbReference>
<dbReference type="Proteomes" id="UP000001514">
    <property type="component" value="Unassembled WGS sequence"/>
</dbReference>
<dbReference type="Gene3D" id="2.60.40.150">
    <property type="entry name" value="C2 domain"/>
    <property type="match status" value="1"/>
</dbReference>
<dbReference type="SUPFAM" id="SSF49562">
    <property type="entry name" value="C2 domain (Calcium/lipid-binding domain, CaLB)"/>
    <property type="match status" value="1"/>
</dbReference>
<name>D8QST1_SELML</name>
<dbReference type="KEGG" id="smo:SELMODRAFT_27204"/>
<dbReference type="SMART" id="SM00239">
    <property type="entry name" value="C2"/>
    <property type="match status" value="1"/>
</dbReference>
<evidence type="ECO:0000313" key="4">
    <source>
        <dbReference type="Proteomes" id="UP000001514"/>
    </source>
</evidence>
<protein>
    <recommendedName>
        <fullName evidence="1">C2 domain-containing protein</fullName>
    </recommendedName>
</protein>
<dbReference type="InParanoid" id="D8QST1"/>
<dbReference type="FunCoup" id="D8QST1">
    <property type="interactions" value="87"/>
</dbReference>
<sequence length="120" mass="13515">FPVVGGKNLRNTEWLSRQDPYVIVEYGTQKHRTKTDTDGGKNPSFNDKFTLSLIEGLRELHVQVWNSNTLAMDDLIGTGRVQLEKVISSGYDDNAWPLSSRSGKHAGELRLIMHFSQAVK</sequence>
<evidence type="ECO:0000313" key="3">
    <source>
        <dbReference type="EMBL" id="EFJ37496.1"/>
    </source>
</evidence>
<evidence type="ECO:0000259" key="1">
    <source>
        <dbReference type="PROSITE" id="PS50004"/>
    </source>
</evidence>
<dbReference type="EMBL" id="GL377570">
    <property type="protein sequence ID" value="EFJ33988.1"/>
    <property type="molecule type" value="Genomic_DNA"/>
</dbReference>
<dbReference type="AlphaFoldDB" id="D8QST1"/>
<dbReference type="OMA" id="INRHCAR"/>